<evidence type="ECO:0000256" key="6">
    <source>
        <dbReference type="SAM" id="SignalP"/>
    </source>
</evidence>
<sequence length="826" mass="92470">MYFLATLIATASVVVVVARKIKKMTSLHMVDMRAVSCRILRTPLARLTIFFRLREGTWRVTWCVPWPILFWQTGKVINVEKVVDLESVHGSTKLKNIDSRKLQRVRSISTGDYVVVGSWVGKAGRVVDHVTVLYDDGTKCEFTTTAGDDEKLAPLFPSDQFDDSGRLTYFPGQRVRAVRSSSVFGSTAWFCGTHKDEEHDEGTVDAVEAGFVYVNWLGCARFGSEAPLSLQSSRGLTSLSCFSHSNWQIGDWCITGDLHPGFQEIFVIGKTKTKVDVLWQDGTESWGLDSSLVGPVNVLDAHDFWPHQFVIEKGSSDDQENKKWGVVKSVDSKEKTVKVKWETCAEEEENGIEENVSAYELIEHPEFSYGLGDVVFGLEKGEKSSPIGIVVGFTDGRVQVKWAAGFTSKVSPNDIFGMDKCEGKSATSLLQDENIEQNQEKSEHDEHAVNLKAKDLPDLNDDDESDCLKSLCHSNTFDVPRAAIGFLSNVVARLFGSPTYTSFSTTSEGQRSFDSEEESVASIETHKIKENDDESKDVLSSSSSKNLDVEKFEMVSDYSTHHFADYAGKGSISNQVKRGWLKKVQQEWNILMKDLPDTIYVRVFEERMDLIRAAIVGAPGTPYHNALFFFDIFLPPEYPQEPPMVHYISGGLRLNPNLYESGRVCLSLLNTWAGTGTETWNPNGSTILQVLLSLQALVLNQNPYFNEAGYDQQVGSVEGEKNSCSYNENVFLVSCKSIIYTLRKPPKHFEALVEEHFRRHCTYILMTCKAYVQGVPVGYAFEGEYTEPTYQTKSSTGFRIALSKLFPKLVEAFSAKDLVCGEHEEM</sequence>
<dbReference type="GO" id="GO:0061631">
    <property type="term" value="F:ubiquitin conjugating enzyme activity"/>
    <property type="evidence" value="ECO:0007669"/>
    <property type="project" value="UniProtKB-EC"/>
</dbReference>
<evidence type="ECO:0000256" key="3">
    <source>
        <dbReference type="ARBA" id="ARBA00022741"/>
    </source>
</evidence>
<dbReference type="Pfam" id="PF23046">
    <property type="entry name" value="tSH3-B_UBE2O"/>
    <property type="match status" value="1"/>
</dbReference>
<dbReference type="Proteomes" id="UP001172457">
    <property type="component" value="Chromosome 1"/>
</dbReference>
<dbReference type="GO" id="GO:0005524">
    <property type="term" value="F:ATP binding"/>
    <property type="evidence" value="ECO:0007669"/>
    <property type="project" value="UniProtKB-KW"/>
</dbReference>
<dbReference type="EMBL" id="JARYMX010000001">
    <property type="protein sequence ID" value="KAJ9566490.1"/>
    <property type="molecule type" value="Genomic_DNA"/>
</dbReference>
<protein>
    <recommendedName>
        <fullName evidence="1">E2 ubiquitin-conjugating enzyme</fullName>
        <ecNumber evidence="1">2.3.2.23</ecNumber>
    </recommendedName>
</protein>
<evidence type="ECO:0000259" key="7">
    <source>
        <dbReference type="PROSITE" id="PS50127"/>
    </source>
</evidence>
<evidence type="ECO:0000256" key="4">
    <source>
        <dbReference type="ARBA" id="ARBA00022786"/>
    </source>
</evidence>
<keyword evidence="2" id="KW-0808">Transferase</keyword>
<dbReference type="InterPro" id="IPR000608">
    <property type="entry name" value="UBC"/>
</dbReference>
<accession>A0AA38TT15</accession>
<evidence type="ECO:0000313" key="8">
    <source>
        <dbReference type="EMBL" id="KAJ9566490.1"/>
    </source>
</evidence>
<feature type="signal peptide" evidence="6">
    <location>
        <begin position="1"/>
        <end position="18"/>
    </location>
</feature>
<dbReference type="FunFam" id="3.10.110.10:FF:000028">
    <property type="entry name" value="Probable ubiquitin-conjugating enzyme E2 23"/>
    <property type="match status" value="1"/>
</dbReference>
<feature type="chain" id="PRO_5041275631" description="E2 ubiquitin-conjugating enzyme" evidence="6">
    <location>
        <begin position="19"/>
        <end position="826"/>
    </location>
</feature>
<dbReference type="PROSITE" id="PS50127">
    <property type="entry name" value="UBC_2"/>
    <property type="match status" value="1"/>
</dbReference>
<dbReference type="SUPFAM" id="SSF54495">
    <property type="entry name" value="UBC-like"/>
    <property type="match status" value="1"/>
</dbReference>
<dbReference type="SMART" id="SM00212">
    <property type="entry name" value="UBCc"/>
    <property type="match status" value="1"/>
</dbReference>
<evidence type="ECO:0000256" key="5">
    <source>
        <dbReference type="ARBA" id="ARBA00022840"/>
    </source>
</evidence>
<dbReference type="PANTHER" id="PTHR46116:SF15">
    <property type="entry name" value="(E3-INDEPENDENT) E2 UBIQUITIN-CONJUGATING ENZYME"/>
    <property type="match status" value="1"/>
</dbReference>
<reference evidence="8" key="1">
    <citation type="submission" date="2023-03" db="EMBL/GenBank/DDBJ databases">
        <title>Chromosome-scale reference genome and RAD-based genetic map of yellow starthistle (Centaurea solstitialis) reveal putative structural variation and QTLs associated with invader traits.</title>
        <authorList>
            <person name="Reatini B."/>
            <person name="Cang F.A."/>
            <person name="Jiang Q."/>
            <person name="Mckibben M.T.W."/>
            <person name="Barker M.S."/>
            <person name="Rieseberg L.H."/>
            <person name="Dlugosch K.M."/>
        </authorList>
    </citation>
    <scope>NUCLEOTIDE SEQUENCE</scope>
    <source>
        <strain evidence="8">CAN-66</strain>
        <tissue evidence="8">Leaf</tissue>
    </source>
</reference>
<proteinExistence type="predicted"/>
<keyword evidence="4" id="KW-0833">Ubl conjugation pathway</keyword>
<dbReference type="EC" id="2.3.2.23" evidence="1"/>
<dbReference type="PANTHER" id="PTHR46116">
    <property type="entry name" value="(E3-INDEPENDENT) E2 UBIQUITIN-CONJUGATING ENZYME"/>
    <property type="match status" value="1"/>
</dbReference>
<keyword evidence="6" id="KW-0732">Signal</keyword>
<dbReference type="InterPro" id="IPR057733">
    <property type="entry name" value="UBE2O-like_SH3-B"/>
</dbReference>
<name>A0AA38TT15_9ASTR</name>
<dbReference type="Pfam" id="PF00179">
    <property type="entry name" value="UQ_con"/>
    <property type="match status" value="1"/>
</dbReference>
<feature type="domain" description="UBC core" evidence="7">
    <location>
        <begin position="579"/>
        <end position="739"/>
    </location>
</feature>
<dbReference type="AlphaFoldDB" id="A0AA38TT15"/>
<dbReference type="Pfam" id="PF23043">
    <property type="entry name" value="SH3-B_UBE2O"/>
    <property type="match status" value="1"/>
</dbReference>
<keyword evidence="5" id="KW-0067">ATP-binding</keyword>
<comment type="caution">
    <text evidence="8">The sequence shown here is derived from an EMBL/GenBank/DDBJ whole genome shotgun (WGS) entry which is preliminary data.</text>
</comment>
<dbReference type="Pfam" id="PF23044">
    <property type="entry name" value="SH3-C_UBE2O"/>
    <property type="match status" value="1"/>
</dbReference>
<evidence type="ECO:0000256" key="1">
    <source>
        <dbReference type="ARBA" id="ARBA00012486"/>
    </source>
</evidence>
<gene>
    <name evidence="8" type="ORF">OSB04_002456</name>
</gene>
<dbReference type="CDD" id="cd23837">
    <property type="entry name" value="UBCc_UBE2O"/>
    <property type="match status" value="1"/>
</dbReference>
<organism evidence="8 9">
    <name type="scientific">Centaurea solstitialis</name>
    <name type="common">yellow star-thistle</name>
    <dbReference type="NCBI Taxonomy" id="347529"/>
    <lineage>
        <taxon>Eukaryota</taxon>
        <taxon>Viridiplantae</taxon>
        <taxon>Streptophyta</taxon>
        <taxon>Embryophyta</taxon>
        <taxon>Tracheophyta</taxon>
        <taxon>Spermatophyta</taxon>
        <taxon>Magnoliopsida</taxon>
        <taxon>eudicotyledons</taxon>
        <taxon>Gunneridae</taxon>
        <taxon>Pentapetalae</taxon>
        <taxon>asterids</taxon>
        <taxon>campanulids</taxon>
        <taxon>Asterales</taxon>
        <taxon>Asteraceae</taxon>
        <taxon>Carduoideae</taxon>
        <taxon>Cardueae</taxon>
        <taxon>Centaureinae</taxon>
        <taxon>Centaurea</taxon>
    </lineage>
</organism>
<dbReference type="InterPro" id="IPR057734">
    <property type="entry name" value="UBE2O-like_SH3-C"/>
</dbReference>
<dbReference type="Gene3D" id="3.10.110.10">
    <property type="entry name" value="Ubiquitin Conjugating Enzyme"/>
    <property type="match status" value="1"/>
</dbReference>
<keyword evidence="9" id="KW-1185">Reference proteome</keyword>
<evidence type="ECO:0000313" key="9">
    <source>
        <dbReference type="Proteomes" id="UP001172457"/>
    </source>
</evidence>
<dbReference type="InterPro" id="IPR057735">
    <property type="entry name" value="UBE2O-like_tSH3-B"/>
</dbReference>
<keyword evidence="3" id="KW-0547">Nucleotide-binding</keyword>
<evidence type="ECO:0000256" key="2">
    <source>
        <dbReference type="ARBA" id="ARBA00022679"/>
    </source>
</evidence>
<dbReference type="InterPro" id="IPR016135">
    <property type="entry name" value="UBQ-conjugating_enzyme/RWD"/>
</dbReference>